<accession>A0A6C0BA42</accession>
<sequence length="207" mass="24912">MNHIHYMWNFKPNERHPFPKDAIDTNSKYISNYLIHTPDNINILIKNNIFPELEELYYQIPHWVIHVDLLRLLIIYFNGGFYCDADCFIQKKWKTTSMVVFTEYICKSVNELGLRECKNPENVVRIANYCFGTNTLHHPFLKEVIEECIVRLKYIISEKNIKISRKDILWICGPDVITTVYHRSKHKYDISLYDKTYLQHMQYASWR</sequence>
<dbReference type="PANTHER" id="PTHR31834:SF9">
    <property type="entry name" value="INITIATION-SPECIFIC ALPHA-1,6-MANNOSYLTRANSFERASE"/>
    <property type="match status" value="1"/>
</dbReference>
<dbReference type="GO" id="GO:0000009">
    <property type="term" value="F:alpha-1,6-mannosyltransferase activity"/>
    <property type="evidence" value="ECO:0007669"/>
    <property type="project" value="InterPro"/>
</dbReference>
<dbReference type="Gene3D" id="3.90.550.20">
    <property type="match status" value="1"/>
</dbReference>
<evidence type="ECO:0000313" key="1">
    <source>
        <dbReference type="EMBL" id="QHS88368.1"/>
    </source>
</evidence>
<reference evidence="1" key="1">
    <citation type="journal article" date="2020" name="Nature">
        <title>Giant virus diversity and host interactions through global metagenomics.</title>
        <authorList>
            <person name="Schulz F."/>
            <person name="Roux S."/>
            <person name="Paez-Espino D."/>
            <person name="Jungbluth S."/>
            <person name="Walsh D.A."/>
            <person name="Denef V.J."/>
            <person name="McMahon K.D."/>
            <person name="Konstantinidis K.T."/>
            <person name="Eloe-Fadrosh E.A."/>
            <person name="Kyrpides N.C."/>
            <person name="Woyke T."/>
        </authorList>
    </citation>
    <scope>NUCLEOTIDE SEQUENCE</scope>
    <source>
        <strain evidence="1">GVMAG-M-3300010158-55</strain>
    </source>
</reference>
<dbReference type="GO" id="GO:0006487">
    <property type="term" value="P:protein N-linked glycosylation"/>
    <property type="evidence" value="ECO:0007669"/>
    <property type="project" value="TreeGrafter"/>
</dbReference>
<dbReference type="EMBL" id="MN739095">
    <property type="protein sequence ID" value="QHS88368.1"/>
    <property type="molecule type" value="Genomic_DNA"/>
</dbReference>
<dbReference type="AlphaFoldDB" id="A0A6C0BA42"/>
<organism evidence="1">
    <name type="scientific">viral metagenome</name>
    <dbReference type="NCBI Taxonomy" id="1070528"/>
    <lineage>
        <taxon>unclassified sequences</taxon>
        <taxon>metagenomes</taxon>
        <taxon>organismal metagenomes</taxon>
    </lineage>
</organism>
<dbReference type="PANTHER" id="PTHR31834">
    <property type="entry name" value="INITIATION-SPECIFIC ALPHA-1,6-MANNOSYLTRANSFERASE"/>
    <property type="match status" value="1"/>
</dbReference>
<dbReference type="Pfam" id="PF04488">
    <property type="entry name" value="Gly_transf_sug"/>
    <property type="match status" value="1"/>
</dbReference>
<dbReference type="InterPro" id="IPR029044">
    <property type="entry name" value="Nucleotide-diphossugar_trans"/>
</dbReference>
<evidence type="ECO:0008006" key="2">
    <source>
        <dbReference type="Google" id="ProtNLM"/>
    </source>
</evidence>
<proteinExistence type="predicted"/>
<protein>
    <recommendedName>
        <fullName evidence="2">Glycosyltransferase</fullName>
    </recommendedName>
</protein>
<dbReference type="InterPro" id="IPR039367">
    <property type="entry name" value="Och1-like"/>
</dbReference>
<dbReference type="InterPro" id="IPR007577">
    <property type="entry name" value="GlycoTrfase_DXD_sugar-bd_CS"/>
</dbReference>
<dbReference type="SUPFAM" id="SSF53448">
    <property type="entry name" value="Nucleotide-diphospho-sugar transferases"/>
    <property type="match status" value="1"/>
</dbReference>
<dbReference type="GO" id="GO:0000136">
    <property type="term" value="C:mannan polymerase complex"/>
    <property type="evidence" value="ECO:0007669"/>
    <property type="project" value="TreeGrafter"/>
</dbReference>
<name>A0A6C0BA42_9ZZZZ</name>